<evidence type="ECO:0000313" key="7">
    <source>
        <dbReference type="Proteomes" id="UP000236743"/>
    </source>
</evidence>
<dbReference type="PANTHER" id="PTHR43050">
    <property type="entry name" value="SERINE / THREONINE RACEMASE FAMILY MEMBER"/>
    <property type="match status" value="1"/>
</dbReference>
<evidence type="ECO:0000313" key="6">
    <source>
        <dbReference type="EMBL" id="SEG44451.1"/>
    </source>
</evidence>
<dbReference type="GO" id="GO:0030170">
    <property type="term" value="F:pyridoxal phosphate binding"/>
    <property type="evidence" value="ECO:0007669"/>
    <property type="project" value="TreeGrafter"/>
</dbReference>
<dbReference type="EMBL" id="FNUY01000005">
    <property type="protein sequence ID" value="SEG44451.1"/>
    <property type="molecule type" value="Genomic_DNA"/>
</dbReference>
<dbReference type="Gene3D" id="3.40.50.1100">
    <property type="match status" value="2"/>
</dbReference>
<dbReference type="GO" id="GO:0000287">
    <property type="term" value="F:magnesium ion binding"/>
    <property type="evidence" value="ECO:0007669"/>
    <property type="project" value="TreeGrafter"/>
</dbReference>
<evidence type="ECO:0000259" key="5">
    <source>
        <dbReference type="Pfam" id="PF00291"/>
    </source>
</evidence>
<feature type="domain" description="Tryptophan synthase beta chain-like PALP" evidence="5">
    <location>
        <begin position="29"/>
        <end position="312"/>
    </location>
</feature>
<dbReference type="SUPFAM" id="SSF53686">
    <property type="entry name" value="Tryptophan synthase beta subunit-like PLP-dependent enzymes"/>
    <property type="match status" value="1"/>
</dbReference>
<comment type="similarity">
    <text evidence="2">Belongs to the serine/threonine dehydratase family.</text>
</comment>
<dbReference type="Pfam" id="PF00291">
    <property type="entry name" value="PALP"/>
    <property type="match status" value="1"/>
</dbReference>
<keyword evidence="3" id="KW-0663">Pyridoxal phosphate</keyword>
<dbReference type="GO" id="GO:0018114">
    <property type="term" value="F:threonine racemase activity"/>
    <property type="evidence" value="ECO:0007669"/>
    <property type="project" value="TreeGrafter"/>
</dbReference>
<accession>A0A1H6A7M4</accession>
<reference evidence="6 7" key="1">
    <citation type="submission" date="2016-10" db="EMBL/GenBank/DDBJ databases">
        <authorList>
            <person name="de Groot N.N."/>
        </authorList>
    </citation>
    <scope>NUCLEOTIDE SEQUENCE [LARGE SCALE GENOMIC DNA]</scope>
    <source>
        <strain evidence="6 7">DSM 26656</strain>
    </source>
</reference>
<dbReference type="CDD" id="cd01562">
    <property type="entry name" value="Thr-dehyd"/>
    <property type="match status" value="1"/>
</dbReference>
<dbReference type="GO" id="GO:0005524">
    <property type="term" value="F:ATP binding"/>
    <property type="evidence" value="ECO:0007669"/>
    <property type="project" value="TreeGrafter"/>
</dbReference>
<sequence length="328" mass="33822">MTDAATKPALPTYADVEEAAARIKGIAHHTPALTSATANRRTGASLVFKAENLQRMGAFKFRGGYNAIAALSPAQKQAGVVTYSSGNHAQAIALAGKLLGVPTTIIMPEDAPAAKVAATQAYGGEVVRYDRYTQDRLAIGAQLASERGLTVIPPYDHPHVIAGQGTATKELIEDAGPLDILLVCLGGGGLLAGAALAAKALNPACRVFGVEPEAGNDGQQSLRSGKIVKIAVPKTIADGAQTPFLGELTFPIIQALVEDIVTVSDEALIDAMRFFAERMKLVVEPTGCLAAAAAFTAAVPVEGKRVGVILSGGNVDLANFARFIAPSS</sequence>
<dbReference type="RefSeq" id="WP_103873150.1">
    <property type="nucleotide sequence ID" value="NZ_FNUY01000005.1"/>
</dbReference>
<dbReference type="PANTHER" id="PTHR43050:SF1">
    <property type="entry name" value="SERINE RACEMASE"/>
    <property type="match status" value="1"/>
</dbReference>
<evidence type="ECO:0000256" key="1">
    <source>
        <dbReference type="ARBA" id="ARBA00001933"/>
    </source>
</evidence>
<dbReference type="GO" id="GO:0003941">
    <property type="term" value="F:L-serine ammonia-lyase activity"/>
    <property type="evidence" value="ECO:0007669"/>
    <property type="project" value="TreeGrafter"/>
</dbReference>
<dbReference type="GO" id="GO:0030378">
    <property type="term" value="F:serine racemase activity"/>
    <property type="evidence" value="ECO:0007669"/>
    <property type="project" value="TreeGrafter"/>
</dbReference>
<gene>
    <name evidence="6" type="ORF">SAMN04488115_105260</name>
</gene>
<dbReference type="NCBIfam" id="NF005454">
    <property type="entry name" value="PRK07048.1"/>
    <property type="match status" value="1"/>
</dbReference>
<evidence type="ECO:0000256" key="3">
    <source>
        <dbReference type="ARBA" id="ARBA00022898"/>
    </source>
</evidence>
<dbReference type="OrthoDB" id="9811476at2"/>
<dbReference type="AlphaFoldDB" id="A0A1H6A7M4"/>
<comment type="cofactor">
    <cofactor evidence="1">
        <name>pyridoxal 5'-phosphate</name>
        <dbReference type="ChEBI" id="CHEBI:597326"/>
    </cofactor>
</comment>
<dbReference type="Proteomes" id="UP000236743">
    <property type="component" value="Unassembled WGS sequence"/>
</dbReference>
<protein>
    <submittedName>
        <fullName evidence="6">Threonine dehydratase</fullName>
    </submittedName>
</protein>
<dbReference type="InterPro" id="IPR001926">
    <property type="entry name" value="TrpB-like_PALP"/>
</dbReference>
<dbReference type="GO" id="GO:0008721">
    <property type="term" value="F:D-serine ammonia-lyase activity"/>
    <property type="evidence" value="ECO:0007669"/>
    <property type="project" value="TreeGrafter"/>
</dbReference>
<dbReference type="FunFam" id="3.40.50.1100:FF:000007">
    <property type="entry name" value="L-threonine dehydratase catabolic TdcB"/>
    <property type="match status" value="1"/>
</dbReference>
<proteinExistence type="inferred from homology"/>
<evidence type="ECO:0000256" key="4">
    <source>
        <dbReference type="ARBA" id="ARBA00023239"/>
    </source>
</evidence>
<keyword evidence="4" id="KW-0456">Lyase</keyword>
<keyword evidence="7" id="KW-1185">Reference proteome</keyword>
<name>A0A1H6A7M4_9HYPH</name>
<dbReference type="FunFam" id="3.40.50.1100:FF:000005">
    <property type="entry name" value="Threonine dehydratase catabolic"/>
    <property type="match status" value="1"/>
</dbReference>
<evidence type="ECO:0000256" key="2">
    <source>
        <dbReference type="ARBA" id="ARBA00010869"/>
    </source>
</evidence>
<dbReference type="InterPro" id="IPR036052">
    <property type="entry name" value="TrpB-like_PALP_sf"/>
</dbReference>
<organism evidence="6 7">
    <name type="scientific">Bosea lathyri</name>
    <dbReference type="NCBI Taxonomy" id="1036778"/>
    <lineage>
        <taxon>Bacteria</taxon>
        <taxon>Pseudomonadati</taxon>
        <taxon>Pseudomonadota</taxon>
        <taxon>Alphaproteobacteria</taxon>
        <taxon>Hyphomicrobiales</taxon>
        <taxon>Boseaceae</taxon>
        <taxon>Bosea</taxon>
    </lineage>
</organism>